<accession>A0A5F1ZQC7</accession>
<reference evidence="3" key="1">
    <citation type="submission" date="2018-10" db="EMBL/GenBank/DDBJ databases">
        <authorList>
            <person name="Vincent A.T."/>
            <person name="Schiettekatte O."/>
            <person name="Bourhy P."/>
            <person name="Veyrier F.J."/>
            <person name="Picardeau M."/>
        </authorList>
    </citation>
    <scope>NUCLEOTIDE SEQUENCE</scope>
    <source>
        <strain evidence="3">201702690</strain>
    </source>
</reference>
<sequence length="121" mass="14529">MTKKEKILYHQIHPFKLFTDFFTGFLTTYFAWEHSILWFLAFFLLPSIVVTLIVIRFSDLDRLKDSAFGNYVRKYMDYKMQTIRSVGQLLMWCSAWFHLPFLILLGFLLIMSGWMNGLIRK</sequence>
<evidence type="ECO:0000313" key="5">
    <source>
        <dbReference type="Proteomes" id="UP000297946"/>
    </source>
</evidence>
<protein>
    <submittedName>
        <fullName evidence="2">Uncharacterized protein</fullName>
    </submittedName>
</protein>
<evidence type="ECO:0000313" key="2">
    <source>
        <dbReference type="EMBL" id="TGK01826.1"/>
    </source>
</evidence>
<keyword evidence="1" id="KW-0812">Transmembrane</keyword>
<gene>
    <name evidence="2" type="ORF">EHO57_08490</name>
    <name evidence="3" type="ORF">EHQ53_15250</name>
</gene>
<comment type="caution">
    <text evidence="2">The sequence shown here is derived from an EMBL/GenBank/DDBJ whole genome shotgun (WGS) entry which is preliminary data.</text>
</comment>
<feature type="transmembrane region" description="Helical" evidence="1">
    <location>
        <begin position="12"/>
        <end position="30"/>
    </location>
</feature>
<keyword evidence="4" id="KW-1185">Reference proteome</keyword>
<dbReference type="Proteomes" id="UP000297946">
    <property type="component" value="Unassembled WGS sequence"/>
</dbReference>
<feature type="transmembrane region" description="Helical" evidence="1">
    <location>
        <begin position="36"/>
        <end position="55"/>
    </location>
</feature>
<evidence type="ECO:0000256" key="1">
    <source>
        <dbReference type="SAM" id="Phobius"/>
    </source>
</evidence>
<evidence type="ECO:0000313" key="4">
    <source>
        <dbReference type="Proteomes" id="UP000297273"/>
    </source>
</evidence>
<reference evidence="2 5" key="2">
    <citation type="journal article" date="2019" name="PLoS Negl. Trop. Dis.">
        <title>Revisiting the worldwide diversity of Leptospira species in the environment.</title>
        <authorList>
            <person name="Vincent A.T."/>
            <person name="Schiettekatte O."/>
            <person name="Bourhy P."/>
            <person name="Veyrier F.J."/>
            <person name="Picardeau M."/>
        </authorList>
    </citation>
    <scope>NUCLEOTIDE SEQUENCE [LARGE SCALE GENOMIC DNA]</scope>
    <source>
        <strain evidence="3">201702690</strain>
        <strain evidence="2 5">SSW18</strain>
    </source>
</reference>
<proteinExistence type="predicted"/>
<evidence type="ECO:0000313" key="3">
    <source>
        <dbReference type="EMBL" id="TGL39543.1"/>
    </source>
</evidence>
<name>A0A5F1ZQC7_9LEPT</name>
<keyword evidence="1" id="KW-1133">Transmembrane helix</keyword>
<dbReference type="OrthoDB" id="331591at2"/>
<organism evidence="2 5">
    <name type="scientific">Leptospira langatensis</name>
    <dbReference type="NCBI Taxonomy" id="2484983"/>
    <lineage>
        <taxon>Bacteria</taxon>
        <taxon>Pseudomonadati</taxon>
        <taxon>Spirochaetota</taxon>
        <taxon>Spirochaetia</taxon>
        <taxon>Leptospirales</taxon>
        <taxon>Leptospiraceae</taxon>
        <taxon>Leptospira</taxon>
    </lineage>
</organism>
<dbReference type="AlphaFoldDB" id="A0A5F1ZQC7"/>
<keyword evidence="1" id="KW-0472">Membrane</keyword>
<dbReference type="EMBL" id="RQGC01000012">
    <property type="protein sequence ID" value="TGL39543.1"/>
    <property type="molecule type" value="Genomic_DNA"/>
</dbReference>
<dbReference type="EMBL" id="RQER01000005">
    <property type="protein sequence ID" value="TGK01826.1"/>
    <property type="molecule type" value="Genomic_DNA"/>
</dbReference>
<dbReference type="Proteomes" id="UP000297273">
    <property type="component" value="Unassembled WGS sequence"/>
</dbReference>
<dbReference type="RefSeq" id="WP_135646732.1">
    <property type="nucleotide sequence ID" value="NZ_RQGC01000012.1"/>
</dbReference>
<feature type="transmembrane region" description="Helical" evidence="1">
    <location>
        <begin position="89"/>
        <end position="115"/>
    </location>
</feature>